<comment type="caution">
    <text evidence="1">The sequence shown here is derived from an EMBL/GenBank/DDBJ whole genome shotgun (WGS) entry which is preliminary data.</text>
</comment>
<dbReference type="EMBL" id="QNVH01000066">
    <property type="protein sequence ID" value="TDA37553.1"/>
    <property type="molecule type" value="Genomic_DNA"/>
</dbReference>
<organism evidence="1 2">
    <name type="scientific">Thermoproteota archaeon</name>
    <dbReference type="NCBI Taxonomy" id="2056631"/>
    <lineage>
        <taxon>Archaea</taxon>
        <taxon>Thermoproteota</taxon>
    </lineage>
</organism>
<proteinExistence type="predicted"/>
<gene>
    <name evidence="1" type="ORF">DSO08_05535</name>
</gene>
<protein>
    <submittedName>
        <fullName evidence="1">Uncharacterized protein</fullName>
    </submittedName>
</protein>
<accession>A0A523B9F2</accession>
<dbReference type="Proteomes" id="UP000315399">
    <property type="component" value="Unassembled WGS sequence"/>
</dbReference>
<evidence type="ECO:0000313" key="1">
    <source>
        <dbReference type="EMBL" id="TDA37553.1"/>
    </source>
</evidence>
<evidence type="ECO:0000313" key="2">
    <source>
        <dbReference type="Proteomes" id="UP000315399"/>
    </source>
</evidence>
<name>A0A523B9F2_9CREN</name>
<dbReference type="AlphaFoldDB" id="A0A523B9F2"/>
<sequence>MEIKALEESFKEILEGYNKRPKGWQFVSDPLGNILALGPEAGYRIKLMMINPNESLGVGVKIQDVEPLRKTIGARFDSGFRPLDHDLSRALISAISEKRVTDWAVFEKILRIDPVPTYELDKKDLGAILGGPFLTHPDLRSISKSQLELDAKLSAELDKLFRSRYPLRAGIYR</sequence>
<reference evidence="1 2" key="1">
    <citation type="journal article" date="2019" name="Nat. Microbiol.">
        <title>Expanding anaerobic alkane metabolism in the domain of Archaea.</title>
        <authorList>
            <person name="Wang Y."/>
            <person name="Wegener G."/>
            <person name="Hou J."/>
            <person name="Wang F."/>
            <person name="Xiao X."/>
        </authorList>
    </citation>
    <scope>NUCLEOTIDE SEQUENCE [LARGE SCALE GENOMIC DNA]</scope>
    <source>
        <strain evidence="1">WYZ-LMO10</strain>
    </source>
</reference>